<evidence type="ECO:0000256" key="6">
    <source>
        <dbReference type="SAM" id="MobiDB-lite"/>
    </source>
</evidence>
<dbReference type="PANTHER" id="PTHR10543:SF24">
    <property type="entry name" value="CAROTENOID ISOMEROOXYGENASE"/>
    <property type="match status" value="1"/>
</dbReference>
<feature type="compositionally biased region" description="Basic and acidic residues" evidence="6">
    <location>
        <begin position="11"/>
        <end position="23"/>
    </location>
</feature>
<evidence type="ECO:0000256" key="2">
    <source>
        <dbReference type="ARBA" id="ARBA00022723"/>
    </source>
</evidence>
<keyword evidence="2 5" id="KW-0479">Metal-binding</keyword>
<evidence type="ECO:0000256" key="3">
    <source>
        <dbReference type="ARBA" id="ARBA00023002"/>
    </source>
</evidence>
<keyword evidence="8" id="KW-1185">Reference proteome</keyword>
<comment type="cofactor">
    <cofactor evidence="5">
        <name>Fe(2+)</name>
        <dbReference type="ChEBI" id="CHEBI:29033"/>
    </cofactor>
    <text evidence="5">Binds 1 Fe(2+) ion per subunit.</text>
</comment>
<organism evidence="7 8">
    <name type="scientific">Drechmeria coniospora</name>
    <name type="common">Nematophagous fungus</name>
    <name type="synonym">Meria coniospora</name>
    <dbReference type="NCBI Taxonomy" id="98403"/>
    <lineage>
        <taxon>Eukaryota</taxon>
        <taxon>Fungi</taxon>
        <taxon>Dikarya</taxon>
        <taxon>Ascomycota</taxon>
        <taxon>Pezizomycotina</taxon>
        <taxon>Sordariomycetes</taxon>
        <taxon>Hypocreomycetidae</taxon>
        <taxon>Hypocreales</taxon>
        <taxon>Ophiocordycipitaceae</taxon>
        <taxon>Drechmeria</taxon>
    </lineage>
</organism>
<sequence length="574" mass="63641">MAVNARGTIHRTLDDESEDSKQQLDNADKGIWKDWPNQAAFEGLEEHRGPLQLRVKGTIPPWAAGTLYRTGPGQATVEGTSRGTHYVSHWFDGFAHTHKFDIIASEDGDGPMTVVYSSRRQSDEYVAAVKKMGWRHSISFGQKADPCVGIFAKFMSLFVPRRLNNNVVVLPNFPGLPDRQPENIARGHRTGTSKVYLSTDNKYLQQVDPDSLEPLGFADQAGLHPDLKGPLSCAHAQRDPETGDWFNFNVALGVKPTYRVFRVNAATGTTDVLASISEPDLPPAYIHSFFLTENYVVLCVPSTHFAWSGLSIAWQNNLLEAIKPFDKARRCRWFVIDRRHARGVVARFSTPAAFFFHSVNAFEECVAGGAGGETRTYINLDHSMYDTSDVMFGLYYDVILNRENATEAYLDANRDQNLHSRHVRYRFEMPLSAQTSQEAASAVAEEVLSIPSPHSGELSTIHPNHAGRPYRYAYGACNRGLSTFMDSIVKTDLQTREASLWSGPRAHTPGEPVFVPRPGGTEEDDGVLLSVVLDGTAQASYLLCLDATTMEEMGRAEAEFPIAMSFHGFHAPAL</sequence>
<feature type="binding site" evidence="5">
    <location>
        <position position="567"/>
    </location>
    <ligand>
        <name>Fe cation</name>
        <dbReference type="ChEBI" id="CHEBI:24875"/>
        <note>catalytic</note>
    </ligand>
</feature>
<name>A0A151GJS4_DRECN</name>
<keyword evidence="7" id="KW-0223">Dioxygenase</keyword>
<evidence type="ECO:0000256" key="5">
    <source>
        <dbReference type="PIRSR" id="PIRSR604294-1"/>
    </source>
</evidence>
<evidence type="ECO:0000313" key="7">
    <source>
        <dbReference type="EMBL" id="KYK57339.1"/>
    </source>
</evidence>
<dbReference type="GO" id="GO:0046872">
    <property type="term" value="F:metal ion binding"/>
    <property type="evidence" value="ECO:0007669"/>
    <property type="project" value="UniProtKB-KW"/>
</dbReference>
<accession>A0A151GJS4</accession>
<dbReference type="GeneID" id="63716991"/>
<keyword evidence="4 5" id="KW-0408">Iron</keyword>
<evidence type="ECO:0000313" key="8">
    <source>
        <dbReference type="Proteomes" id="UP000076580"/>
    </source>
</evidence>
<dbReference type="InterPro" id="IPR004294">
    <property type="entry name" value="Carotenoid_Oase"/>
</dbReference>
<evidence type="ECO:0000256" key="1">
    <source>
        <dbReference type="ARBA" id="ARBA00006787"/>
    </source>
</evidence>
<feature type="region of interest" description="Disordered" evidence="6">
    <location>
        <begin position="1"/>
        <end position="23"/>
    </location>
</feature>
<dbReference type="RefSeq" id="XP_040656691.1">
    <property type="nucleotide sequence ID" value="XM_040801658.1"/>
</dbReference>
<dbReference type="OrthoDB" id="407010at2759"/>
<dbReference type="GO" id="GO:0016121">
    <property type="term" value="P:carotene catabolic process"/>
    <property type="evidence" value="ECO:0007669"/>
    <property type="project" value="TreeGrafter"/>
</dbReference>
<evidence type="ECO:0000256" key="4">
    <source>
        <dbReference type="ARBA" id="ARBA00023004"/>
    </source>
</evidence>
<feature type="binding site" evidence="5">
    <location>
        <position position="357"/>
    </location>
    <ligand>
        <name>Fe cation</name>
        <dbReference type="ChEBI" id="CHEBI:24875"/>
        <note>catalytic</note>
    </ligand>
</feature>
<dbReference type="InParanoid" id="A0A151GJS4"/>
<feature type="binding site" evidence="5">
    <location>
        <position position="235"/>
    </location>
    <ligand>
        <name>Fe cation</name>
        <dbReference type="ChEBI" id="CHEBI:24875"/>
        <note>catalytic</note>
    </ligand>
</feature>
<keyword evidence="3" id="KW-0560">Oxidoreductase</keyword>
<reference evidence="7 8" key="1">
    <citation type="journal article" date="2016" name="Sci. Rep.">
        <title>Insights into Adaptations to a Near-Obligate Nematode Endoparasitic Lifestyle from the Finished Genome of Drechmeria coniospora.</title>
        <authorList>
            <person name="Zhang L."/>
            <person name="Zhou Z."/>
            <person name="Guo Q."/>
            <person name="Fokkens L."/>
            <person name="Miskei M."/>
            <person name="Pocsi I."/>
            <person name="Zhang W."/>
            <person name="Chen M."/>
            <person name="Wang L."/>
            <person name="Sun Y."/>
            <person name="Donzelli B.G."/>
            <person name="Gibson D.M."/>
            <person name="Nelson D.R."/>
            <person name="Luo J.G."/>
            <person name="Rep M."/>
            <person name="Liu H."/>
            <person name="Yang S."/>
            <person name="Wang J."/>
            <person name="Krasnoff S.B."/>
            <person name="Xu Y."/>
            <person name="Molnar I."/>
            <person name="Lin M."/>
        </authorList>
    </citation>
    <scope>NUCLEOTIDE SEQUENCE [LARGE SCALE GENOMIC DNA]</scope>
    <source>
        <strain evidence="7 8">ARSEF 6962</strain>
    </source>
</reference>
<protein>
    <submittedName>
        <fullName evidence="7">Carotenoid cleavage dioxygenase 1</fullName>
    </submittedName>
</protein>
<comment type="caution">
    <text evidence="7">The sequence shown here is derived from an EMBL/GenBank/DDBJ whole genome shotgun (WGS) entry which is preliminary data.</text>
</comment>
<dbReference type="Pfam" id="PF03055">
    <property type="entry name" value="RPE65"/>
    <property type="match status" value="1"/>
</dbReference>
<dbReference type="GO" id="GO:0010436">
    <property type="term" value="F:carotenoid dioxygenase activity"/>
    <property type="evidence" value="ECO:0007669"/>
    <property type="project" value="TreeGrafter"/>
</dbReference>
<dbReference type="EMBL" id="LAYC01000002">
    <property type="protein sequence ID" value="KYK57339.1"/>
    <property type="molecule type" value="Genomic_DNA"/>
</dbReference>
<proteinExistence type="inferred from homology"/>
<dbReference type="AlphaFoldDB" id="A0A151GJS4"/>
<dbReference type="Proteomes" id="UP000076580">
    <property type="component" value="Chromosome 02"/>
</dbReference>
<dbReference type="STRING" id="98403.A0A151GJS4"/>
<gene>
    <name evidence="7" type="ORF">DCS_04348</name>
</gene>
<comment type="similarity">
    <text evidence="1">Belongs to the carotenoid oxygenase family.</text>
</comment>
<feature type="binding site" evidence="5">
    <location>
        <position position="287"/>
    </location>
    <ligand>
        <name>Fe cation</name>
        <dbReference type="ChEBI" id="CHEBI:24875"/>
        <note>catalytic</note>
    </ligand>
</feature>
<dbReference type="PANTHER" id="PTHR10543">
    <property type="entry name" value="BETA-CAROTENE DIOXYGENASE"/>
    <property type="match status" value="1"/>
</dbReference>